<evidence type="ECO:0000259" key="5">
    <source>
        <dbReference type="PROSITE" id="PS50977"/>
    </source>
</evidence>
<proteinExistence type="predicted"/>
<protein>
    <submittedName>
        <fullName evidence="6">TetR/AcrR family transcriptional regulator</fullName>
    </submittedName>
</protein>
<reference evidence="6" key="1">
    <citation type="submission" date="2022-12" db="EMBL/GenBank/DDBJ databases">
        <title>Paracoccus onchidii sp. nov., isolated from a marine invertebrate from the South China Sea.</title>
        <authorList>
            <person name="Xu S."/>
            <person name="Liu Z."/>
            <person name="Xu Y."/>
        </authorList>
    </citation>
    <scope>NUCLEOTIDE SEQUENCE</scope>
    <source>
        <strain evidence="6">Z330</strain>
    </source>
</reference>
<gene>
    <name evidence="6" type="ORF">PAF17_00600</name>
</gene>
<organism evidence="6 7">
    <name type="scientific">Paracoccus onchidii</name>
    <dbReference type="NCBI Taxonomy" id="3017813"/>
    <lineage>
        <taxon>Bacteria</taxon>
        <taxon>Pseudomonadati</taxon>
        <taxon>Pseudomonadota</taxon>
        <taxon>Alphaproteobacteria</taxon>
        <taxon>Rhodobacterales</taxon>
        <taxon>Paracoccaceae</taxon>
        <taxon>Paracoccus</taxon>
    </lineage>
</organism>
<dbReference type="SUPFAM" id="SSF48498">
    <property type="entry name" value="Tetracyclin repressor-like, C-terminal domain"/>
    <property type="match status" value="1"/>
</dbReference>
<dbReference type="InterPro" id="IPR011075">
    <property type="entry name" value="TetR_C"/>
</dbReference>
<name>A0ABT4ZAL4_9RHOB</name>
<evidence type="ECO:0000256" key="3">
    <source>
        <dbReference type="ARBA" id="ARBA00023163"/>
    </source>
</evidence>
<dbReference type="Pfam" id="PF00440">
    <property type="entry name" value="TetR_N"/>
    <property type="match status" value="1"/>
</dbReference>
<evidence type="ECO:0000256" key="1">
    <source>
        <dbReference type="ARBA" id="ARBA00023015"/>
    </source>
</evidence>
<dbReference type="EMBL" id="JAQBIE010000001">
    <property type="protein sequence ID" value="MDB6176003.1"/>
    <property type="molecule type" value="Genomic_DNA"/>
</dbReference>
<feature type="DNA-binding region" description="H-T-H motif" evidence="4">
    <location>
        <begin position="22"/>
        <end position="41"/>
    </location>
</feature>
<feature type="domain" description="HTH tetR-type" evidence="5">
    <location>
        <begin position="1"/>
        <end position="59"/>
    </location>
</feature>
<dbReference type="RefSeq" id="WP_271887134.1">
    <property type="nucleotide sequence ID" value="NZ_JAQBIE010000001.1"/>
</dbReference>
<dbReference type="SUPFAM" id="SSF46689">
    <property type="entry name" value="Homeodomain-like"/>
    <property type="match status" value="1"/>
</dbReference>
<evidence type="ECO:0000313" key="7">
    <source>
        <dbReference type="Proteomes" id="UP001165641"/>
    </source>
</evidence>
<dbReference type="Proteomes" id="UP001165641">
    <property type="component" value="Unassembled WGS sequence"/>
</dbReference>
<evidence type="ECO:0000256" key="2">
    <source>
        <dbReference type="ARBA" id="ARBA00023125"/>
    </source>
</evidence>
<dbReference type="InterPro" id="IPR036271">
    <property type="entry name" value="Tet_transcr_reg_TetR-rel_C_sf"/>
</dbReference>
<evidence type="ECO:0000313" key="6">
    <source>
        <dbReference type="EMBL" id="MDB6176003.1"/>
    </source>
</evidence>
<keyword evidence="3" id="KW-0804">Transcription</keyword>
<dbReference type="PROSITE" id="PS50977">
    <property type="entry name" value="HTH_TETR_2"/>
    <property type="match status" value="1"/>
</dbReference>
<dbReference type="InterPro" id="IPR001647">
    <property type="entry name" value="HTH_TetR"/>
</dbReference>
<sequence length="199" mass="22338">MRQRLIRSGLIYLTEKGYGATGVDEILAHAELPKGSFYHYFRNKEAFGLALVDAYQAYFAGLLDRAFNAPDLPPLQRLRSFTRIAEKGMEKHAFSRGCLVGNLGQEMGALPEPFRDALQGVLLDWQARTAQCLLVARHAGELGADIDCDELAAFFWTGWEGAVLRAKLDRNPAPLRQFADMFFNLVQSRSVPDDRRNSD</sequence>
<dbReference type="Pfam" id="PF16925">
    <property type="entry name" value="TetR_C_13"/>
    <property type="match status" value="1"/>
</dbReference>
<evidence type="ECO:0000256" key="4">
    <source>
        <dbReference type="PROSITE-ProRule" id="PRU00335"/>
    </source>
</evidence>
<dbReference type="PANTHER" id="PTHR47506">
    <property type="entry name" value="TRANSCRIPTIONAL REGULATORY PROTEIN"/>
    <property type="match status" value="1"/>
</dbReference>
<dbReference type="InterPro" id="IPR009057">
    <property type="entry name" value="Homeodomain-like_sf"/>
</dbReference>
<keyword evidence="1" id="KW-0805">Transcription regulation</keyword>
<comment type="caution">
    <text evidence="6">The sequence shown here is derived from an EMBL/GenBank/DDBJ whole genome shotgun (WGS) entry which is preliminary data.</text>
</comment>
<dbReference type="PANTHER" id="PTHR47506:SF6">
    <property type="entry name" value="HTH-TYPE TRANSCRIPTIONAL REPRESSOR NEMR"/>
    <property type="match status" value="1"/>
</dbReference>
<keyword evidence="2 4" id="KW-0238">DNA-binding</keyword>
<accession>A0ABT4ZAL4</accession>
<dbReference type="Gene3D" id="1.10.357.10">
    <property type="entry name" value="Tetracycline Repressor, domain 2"/>
    <property type="match status" value="1"/>
</dbReference>
<keyword evidence="7" id="KW-1185">Reference proteome</keyword>